<keyword evidence="2" id="KW-0732">Signal</keyword>
<evidence type="ECO:0000313" key="5">
    <source>
        <dbReference type="Proteomes" id="UP000244092"/>
    </source>
</evidence>
<feature type="compositionally biased region" description="Polar residues" evidence="1">
    <location>
        <begin position="128"/>
        <end position="141"/>
    </location>
</feature>
<proteinExistence type="predicted"/>
<evidence type="ECO:0000259" key="3">
    <source>
        <dbReference type="Pfam" id="PF14326"/>
    </source>
</evidence>
<evidence type="ECO:0000256" key="1">
    <source>
        <dbReference type="SAM" id="MobiDB-lite"/>
    </source>
</evidence>
<sequence>MMRGGALWGAGALTSFAAHAGVAALLVWAIKPNPVEDQPKPQTKLNMKTYQVARSQAVEATPDMAQAQQNTADASTLAAYGPALQRAAKVQAKSDKVAQSQPKPLKTPQIAAPSTPLTNAAEKHATRIEQSQTAPPANKTQPLDLPATMPVQSLSVQSVVQPVSLVAAAPQPILAALVPAQAIVPRRPANETAALVVPETPAAVPPAQLDQRPAPAAVLPSVTATTEAPQTVTSADVPLSANPAATLALPAFKAQAKLAFAALGGGSVDPVSLTAFQSFMQPGDLDGASNSVKDDLASVIGGVPCSRVQVRFEPLDNALIVSGHVPQDALRGSVLQAMQDKMGADIPVLDNLLILPSPQCGALAGVAGVGLPQSTDQITNPLLVGDDTHAKEFRYVADQPMVLTLQGADYDAYVYVDYFDAAGNVLHLLPNAHAPMTRAPKKSAIKVGSDRILQPGEPGLFLKVGPPYGQEIAVAFAASVPLYEGVRPLSEPAAPYLDWLTDKVADAKAAHSDFKGEWVYFFVSTSAQ</sequence>
<organism evidence="4 5">
    <name type="scientific">Sulfitobacter mediterraneus</name>
    <dbReference type="NCBI Taxonomy" id="83219"/>
    <lineage>
        <taxon>Bacteria</taxon>
        <taxon>Pseudomonadati</taxon>
        <taxon>Pseudomonadota</taxon>
        <taxon>Alphaproteobacteria</taxon>
        <taxon>Rhodobacterales</taxon>
        <taxon>Roseobacteraceae</taxon>
        <taxon>Sulfitobacter</taxon>
    </lineage>
</organism>
<dbReference type="AlphaFoldDB" id="A0A2T6C8V7"/>
<feature type="domain" description="DUF4384" evidence="3">
    <location>
        <begin position="409"/>
        <end position="479"/>
    </location>
</feature>
<dbReference type="RefSeq" id="WP_025049917.1">
    <property type="nucleotide sequence ID" value="NZ_QBKU01000015.1"/>
</dbReference>
<comment type="caution">
    <text evidence="4">The sequence shown here is derived from an EMBL/GenBank/DDBJ whole genome shotgun (WGS) entry which is preliminary data.</text>
</comment>
<dbReference type="OrthoDB" id="8456171at2"/>
<name>A0A2T6C8V7_9RHOB</name>
<gene>
    <name evidence="4" type="ORF">C8N31_11527</name>
</gene>
<feature type="signal peptide" evidence="2">
    <location>
        <begin position="1"/>
        <end position="20"/>
    </location>
</feature>
<reference evidence="4 5" key="1">
    <citation type="submission" date="2018-04" db="EMBL/GenBank/DDBJ databases">
        <title>Genomic Encyclopedia of Archaeal and Bacterial Type Strains, Phase II (KMG-II): from individual species to whole genera.</title>
        <authorList>
            <person name="Goeker M."/>
        </authorList>
    </citation>
    <scope>NUCLEOTIDE SEQUENCE [LARGE SCALE GENOMIC DNA]</scope>
    <source>
        <strain evidence="4 5">DSM 12244</strain>
    </source>
</reference>
<evidence type="ECO:0000313" key="4">
    <source>
        <dbReference type="EMBL" id="PTX64758.1"/>
    </source>
</evidence>
<protein>
    <submittedName>
        <fullName evidence="4">Uncharacterized protein DUF4384</fullName>
    </submittedName>
</protein>
<dbReference type="EMBL" id="QBKU01000015">
    <property type="protein sequence ID" value="PTX64758.1"/>
    <property type="molecule type" value="Genomic_DNA"/>
</dbReference>
<feature type="region of interest" description="Disordered" evidence="1">
    <location>
        <begin position="91"/>
        <end position="142"/>
    </location>
</feature>
<evidence type="ECO:0000256" key="2">
    <source>
        <dbReference type="SAM" id="SignalP"/>
    </source>
</evidence>
<dbReference type="InterPro" id="IPR025493">
    <property type="entry name" value="DUF4384"/>
</dbReference>
<dbReference type="Proteomes" id="UP000244092">
    <property type="component" value="Unassembled WGS sequence"/>
</dbReference>
<dbReference type="Pfam" id="PF14326">
    <property type="entry name" value="DUF4384"/>
    <property type="match status" value="1"/>
</dbReference>
<feature type="chain" id="PRO_5015514511" evidence="2">
    <location>
        <begin position="21"/>
        <end position="528"/>
    </location>
</feature>
<accession>A0A2T6C8V7</accession>